<feature type="compositionally biased region" description="Basic and acidic residues" evidence="1">
    <location>
        <begin position="205"/>
        <end position="214"/>
    </location>
</feature>
<accession>A0A5A7RIJ7</accession>
<dbReference type="EMBL" id="BKCP01012848">
    <property type="protein sequence ID" value="GER56948.1"/>
    <property type="molecule type" value="Genomic_DNA"/>
</dbReference>
<keyword evidence="3" id="KW-1185">Reference proteome</keyword>
<protein>
    <submittedName>
        <fullName evidence="2">Leucine-rich repeat (LRR) family protein</fullName>
    </submittedName>
</protein>
<reference evidence="3" key="1">
    <citation type="journal article" date="2019" name="Curr. Biol.">
        <title>Genome Sequence of Striga asiatica Provides Insight into the Evolution of Plant Parasitism.</title>
        <authorList>
            <person name="Yoshida S."/>
            <person name="Kim S."/>
            <person name="Wafula E.K."/>
            <person name="Tanskanen J."/>
            <person name="Kim Y.M."/>
            <person name="Honaas L."/>
            <person name="Yang Z."/>
            <person name="Spallek T."/>
            <person name="Conn C.E."/>
            <person name="Ichihashi Y."/>
            <person name="Cheong K."/>
            <person name="Cui S."/>
            <person name="Der J.P."/>
            <person name="Gundlach H."/>
            <person name="Jiao Y."/>
            <person name="Hori C."/>
            <person name="Ishida J.K."/>
            <person name="Kasahara H."/>
            <person name="Kiba T."/>
            <person name="Kim M.S."/>
            <person name="Koo N."/>
            <person name="Laohavisit A."/>
            <person name="Lee Y.H."/>
            <person name="Lumba S."/>
            <person name="McCourt P."/>
            <person name="Mortimer J.C."/>
            <person name="Mutuku J.M."/>
            <person name="Nomura T."/>
            <person name="Sasaki-Sekimoto Y."/>
            <person name="Seto Y."/>
            <person name="Wang Y."/>
            <person name="Wakatake T."/>
            <person name="Sakakibara H."/>
            <person name="Demura T."/>
            <person name="Yamaguchi S."/>
            <person name="Yoneyama K."/>
            <person name="Manabe R.I."/>
            <person name="Nelson D.C."/>
            <person name="Schulman A.H."/>
            <person name="Timko M.P."/>
            <person name="dePamphilis C.W."/>
            <person name="Choi D."/>
            <person name="Shirasu K."/>
        </authorList>
    </citation>
    <scope>NUCLEOTIDE SEQUENCE [LARGE SCALE GENOMIC DNA]</scope>
    <source>
        <strain evidence="3">cv. UVA1</strain>
    </source>
</reference>
<feature type="region of interest" description="Disordered" evidence="1">
    <location>
        <begin position="185"/>
        <end position="252"/>
    </location>
</feature>
<name>A0A5A7RIJ7_STRAF</name>
<dbReference type="AlphaFoldDB" id="A0A5A7RIJ7"/>
<proteinExistence type="predicted"/>
<evidence type="ECO:0000313" key="2">
    <source>
        <dbReference type="EMBL" id="GER56948.1"/>
    </source>
</evidence>
<feature type="region of interest" description="Disordered" evidence="1">
    <location>
        <begin position="127"/>
        <end position="171"/>
    </location>
</feature>
<sequence>MLTLQPWLSVSAASVPRSRQSPPLGAFVVQILGNLLLDMVRHLVARLPGHARLLRWQLLQERHLILRHRVHEEEERIEPLVPSCRGPVEKARPHPYGHGHDLVRELRKERREPEEIRLAARGPLRAHHKVPPFSEDGLDETGVEGPVPRETGRLDGGEELGEARNRGGRHVDGVQDRAVGAHEHYPLFPTAGGPEFWRSAFDGRGGAEESRDGFEPGEGAEGADEDAGDGKEKADREPEDDEEREEWGRFLDETAVVEDHGLREGFGLNGLYPWPWWDYLHEREICFPVSDPHVRDMLTAPEHPPHGQSLVLPDEHSGPRHKPRSITPPRGHFRAQHHINPEIVLEEGLHHYPWIGRDNTLLPAR</sequence>
<dbReference type="Proteomes" id="UP000325081">
    <property type="component" value="Unassembled WGS sequence"/>
</dbReference>
<dbReference type="OrthoDB" id="1854593at2759"/>
<organism evidence="2 3">
    <name type="scientific">Striga asiatica</name>
    <name type="common">Asiatic witchweed</name>
    <name type="synonym">Buchnera asiatica</name>
    <dbReference type="NCBI Taxonomy" id="4170"/>
    <lineage>
        <taxon>Eukaryota</taxon>
        <taxon>Viridiplantae</taxon>
        <taxon>Streptophyta</taxon>
        <taxon>Embryophyta</taxon>
        <taxon>Tracheophyta</taxon>
        <taxon>Spermatophyta</taxon>
        <taxon>Magnoliopsida</taxon>
        <taxon>eudicotyledons</taxon>
        <taxon>Gunneridae</taxon>
        <taxon>Pentapetalae</taxon>
        <taxon>asterids</taxon>
        <taxon>lamiids</taxon>
        <taxon>Lamiales</taxon>
        <taxon>Orobanchaceae</taxon>
        <taxon>Buchnereae</taxon>
        <taxon>Striga</taxon>
    </lineage>
</organism>
<evidence type="ECO:0000256" key="1">
    <source>
        <dbReference type="SAM" id="MobiDB-lite"/>
    </source>
</evidence>
<comment type="caution">
    <text evidence="2">The sequence shown here is derived from an EMBL/GenBank/DDBJ whole genome shotgun (WGS) entry which is preliminary data.</text>
</comment>
<evidence type="ECO:0000313" key="3">
    <source>
        <dbReference type="Proteomes" id="UP000325081"/>
    </source>
</evidence>
<feature type="compositionally biased region" description="Basic and acidic residues" evidence="1">
    <location>
        <begin position="150"/>
        <end position="171"/>
    </location>
</feature>
<feature type="region of interest" description="Disordered" evidence="1">
    <location>
        <begin position="302"/>
        <end position="331"/>
    </location>
</feature>
<gene>
    <name evidence="2" type="ORF">STAS_34708</name>
</gene>